<accession>A0AAD5WFD2</accession>
<sequence>MANVNHLNPQMATSLELRDGPWARYYARGRQPPWPTVARERKQTESMCSSHSSKDGISKKSDAINRDFDEFMDKSRAERMYIKRHELIIRYGAKKVLRSPRCEVDLGNSSLHILKNEGNGYPSPTDDDALKRLSKASRAMYENRQKIVVLFDYFIEHVSI</sequence>
<protein>
    <submittedName>
        <fullName evidence="2">Uncharacterized protein</fullName>
    </submittedName>
</protein>
<proteinExistence type="predicted"/>
<dbReference type="Proteomes" id="UP001196413">
    <property type="component" value="Unassembled WGS sequence"/>
</dbReference>
<evidence type="ECO:0000313" key="3">
    <source>
        <dbReference type="Proteomes" id="UP001196413"/>
    </source>
</evidence>
<evidence type="ECO:0000256" key="1">
    <source>
        <dbReference type="SAM" id="MobiDB-lite"/>
    </source>
</evidence>
<keyword evidence="3" id="KW-1185">Reference proteome</keyword>
<feature type="region of interest" description="Disordered" evidence="1">
    <location>
        <begin position="36"/>
        <end position="60"/>
    </location>
</feature>
<reference evidence="2" key="1">
    <citation type="submission" date="2021-06" db="EMBL/GenBank/DDBJ databases">
        <title>Parelaphostrongylus tenuis whole genome reference sequence.</title>
        <authorList>
            <person name="Garwood T.J."/>
            <person name="Larsen P.A."/>
            <person name="Fountain-Jones N.M."/>
            <person name="Garbe J.R."/>
            <person name="Macchietto M.G."/>
            <person name="Kania S.A."/>
            <person name="Gerhold R.W."/>
            <person name="Richards J.E."/>
            <person name="Wolf T.M."/>
        </authorList>
    </citation>
    <scope>NUCLEOTIDE SEQUENCE</scope>
    <source>
        <strain evidence="2">MNPRO001-30</strain>
        <tissue evidence="2">Meninges</tissue>
    </source>
</reference>
<dbReference type="AlphaFoldDB" id="A0AAD5WFD2"/>
<comment type="caution">
    <text evidence="2">The sequence shown here is derived from an EMBL/GenBank/DDBJ whole genome shotgun (WGS) entry which is preliminary data.</text>
</comment>
<name>A0AAD5WFD2_PARTN</name>
<organism evidence="2 3">
    <name type="scientific">Parelaphostrongylus tenuis</name>
    <name type="common">Meningeal worm</name>
    <dbReference type="NCBI Taxonomy" id="148309"/>
    <lineage>
        <taxon>Eukaryota</taxon>
        <taxon>Metazoa</taxon>
        <taxon>Ecdysozoa</taxon>
        <taxon>Nematoda</taxon>
        <taxon>Chromadorea</taxon>
        <taxon>Rhabditida</taxon>
        <taxon>Rhabditina</taxon>
        <taxon>Rhabditomorpha</taxon>
        <taxon>Strongyloidea</taxon>
        <taxon>Metastrongylidae</taxon>
        <taxon>Parelaphostrongylus</taxon>
    </lineage>
</organism>
<gene>
    <name evidence="2" type="ORF">KIN20_029136</name>
</gene>
<dbReference type="EMBL" id="JAHQIW010006081">
    <property type="protein sequence ID" value="KAJ1368076.1"/>
    <property type="molecule type" value="Genomic_DNA"/>
</dbReference>
<evidence type="ECO:0000313" key="2">
    <source>
        <dbReference type="EMBL" id="KAJ1368076.1"/>
    </source>
</evidence>